<sequence length="175" mass="20041">MQVLPQVCYLRLLKFPVPQPLQAALREDLQQRMLVSTGKTMVMDMFHFHGLMLDVHKRKLKLKQSLPKRKVGKMAKAYDPIAPVAEEISEEACLLCFDEFQVTDIADVMILKQLFENLFLNGVIVVATSNRPPDDLYKNGLQKVNFVYYLIHLVQCLLVLCSVLKGIVHPKMKIC</sequence>
<name>A0A672TDZ5_SINGR</name>
<feature type="transmembrane region" description="Helical" evidence="4">
    <location>
        <begin position="146"/>
        <end position="168"/>
    </location>
</feature>
<comment type="similarity">
    <text evidence="1">Belongs to the AFG1 ATPase family.</text>
</comment>
<protein>
    <submittedName>
        <fullName evidence="5">AFG1 like ATPase a</fullName>
    </submittedName>
</protein>
<dbReference type="InParanoid" id="A0A672TDZ5"/>
<evidence type="ECO:0000256" key="3">
    <source>
        <dbReference type="ARBA" id="ARBA00022840"/>
    </source>
</evidence>
<reference evidence="5" key="1">
    <citation type="submission" date="2025-08" db="UniProtKB">
        <authorList>
            <consortium name="Ensembl"/>
        </authorList>
    </citation>
    <scope>IDENTIFICATION</scope>
</reference>
<keyword evidence="4" id="KW-1133">Transmembrane helix</keyword>
<keyword evidence="3" id="KW-0067">ATP-binding</keyword>
<evidence type="ECO:0000313" key="6">
    <source>
        <dbReference type="Proteomes" id="UP000472262"/>
    </source>
</evidence>
<proteinExistence type="inferred from homology"/>
<dbReference type="Pfam" id="PF03969">
    <property type="entry name" value="AFG1_ATPase"/>
    <property type="match status" value="1"/>
</dbReference>
<keyword evidence="4" id="KW-0812">Transmembrane</keyword>
<dbReference type="GO" id="GO:0016887">
    <property type="term" value="F:ATP hydrolysis activity"/>
    <property type="evidence" value="ECO:0007669"/>
    <property type="project" value="InterPro"/>
</dbReference>
<keyword evidence="4" id="KW-0472">Membrane</keyword>
<dbReference type="PANTHER" id="PTHR12169:SF25">
    <property type="entry name" value="AFG1-LIKE ATPASE A"/>
    <property type="match status" value="1"/>
</dbReference>
<evidence type="ECO:0000256" key="1">
    <source>
        <dbReference type="ARBA" id="ARBA00010322"/>
    </source>
</evidence>
<keyword evidence="6" id="KW-1185">Reference proteome</keyword>
<evidence type="ECO:0000313" key="5">
    <source>
        <dbReference type="Ensembl" id="ENSSGRP00000112738.1"/>
    </source>
</evidence>
<dbReference type="Gene3D" id="3.40.50.300">
    <property type="entry name" value="P-loop containing nucleotide triphosphate hydrolases"/>
    <property type="match status" value="1"/>
</dbReference>
<dbReference type="Ensembl" id="ENSSGRT00000119737.1">
    <property type="protein sequence ID" value="ENSSGRP00000112738.1"/>
    <property type="gene ID" value="ENSSGRG00000055407.1"/>
</dbReference>
<reference evidence="5" key="2">
    <citation type="submission" date="2025-09" db="UniProtKB">
        <authorList>
            <consortium name="Ensembl"/>
        </authorList>
    </citation>
    <scope>IDENTIFICATION</scope>
</reference>
<evidence type="ECO:0000256" key="4">
    <source>
        <dbReference type="SAM" id="Phobius"/>
    </source>
</evidence>
<dbReference type="SUPFAM" id="SSF52540">
    <property type="entry name" value="P-loop containing nucleoside triphosphate hydrolases"/>
    <property type="match status" value="1"/>
</dbReference>
<dbReference type="GO" id="GO:0005524">
    <property type="term" value="F:ATP binding"/>
    <property type="evidence" value="ECO:0007669"/>
    <property type="project" value="UniProtKB-KW"/>
</dbReference>
<accession>A0A672TDZ5</accession>
<dbReference type="InterPro" id="IPR027417">
    <property type="entry name" value="P-loop_NTPase"/>
</dbReference>
<dbReference type="Proteomes" id="UP000472262">
    <property type="component" value="Unassembled WGS sequence"/>
</dbReference>
<dbReference type="AlphaFoldDB" id="A0A672TDZ5"/>
<evidence type="ECO:0000256" key="2">
    <source>
        <dbReference type="ARBA" id="ARBA00022741"/>
    </source>
</evidence>
<dbReference type="PANTHER" id="PTHR12169">
    <property type="entry name" value="ATPASE N2B"/>
    <property type="match status" value="1"/>
</dbReference>
<keyword evidence="2" id="KW-0547">Nucleotide-binding</keyword>
<dbReference type="InterPro" id="IPR005654">
    <property type="entry name" value="ATPase_AFG1-like"/>
</dbReference>
<dbReference type="GO" id="GO:0005739">
    <property type="term" value="C:mitochondrion"/>
    <property type="evidence" value="ECO:0007669"/>
    <property type="project" value="TreeGrafter"/>
</dbReference>
<organism evidence="5 6">
    <name type="scientific">Sinocyclocheilus grahami</name>
    <name type="common">Dianchi golden-line fish</name>
    <name type="synonym">Barbus grahami</name>
    <dbReference type="NCBI Taxonomy" id="75366"/>
    <lineage>
        <taxon>Eukaryota</taxon>
        <taxon>Metazoa</taxon>
        <taxon>Chordata</taxon>
        <taxon>Craniata</taxon>
        <taxon>Vertebrata</taxon>
        <taxon>Euteleostomi</taxon>
        <taxon>Actinopterygii</taxon>
        <taxon>Neopterygii</taxon>
        <taxon>Teleostei</taxon>
        <taxon>Ostariophysi</taxon>
        <taxon>Cypriniformes</taxon>
        <taxon>Cyprinidae</taxon>
        <taxon>Cyprininae</taxon>
        <taxon>Sinocyclocheilus</taxon>
    </lineage>
</organism>